<evidence type="ECO:0000313" key="3">
    <source>
        <dbReference type="Proteomes" id="UP000199126"/>
    </source>
</evidence>
<dbReference type="Proteomes" id="UP000199126">
    <property type="component" value="Unassembled WGS sequence"/>
</dbReference>
<name>A0A1H8V8T6_9EURY</name>
<protein>
    <submittedName>
        <fullName evidence="2">Uncharacterized protein</fullName>
    </submittedName>
</protein>
<proteinExistence type="predicted"/>
<keyword evidence="1" id="KW-1133">Transmembrane helix</keyword>
<gene>
    <name evidence="2" type="ORF">SAMN04487948_1152</name>
</gene>
<keyword evidence="1" id="KW-0472">Membrane</keyword>
<dbReference type="EMBL" id="FODV01000015">
    <property type="protein sequence ID" value="SEP11892.1"/>
    <property type="molecule type" value="Genomic_DNA"/>
</dbReference>
<feature type="transmembrane region" description="Helical" evidence="1">
    <location>
        <begin position="6"/>
        <end position="29"/>
    </location>
</feature>
<evidence type="ECO:0000313" key="2">
    <source>
        <dbReference type="EMBL" id="SEP11892.1"/>
    </source>
</evidence>
<accession>A0A1H8V8T6</accession>
<organism evidence="2 3">
    <name type="scientific">Halogranum amylolyticum</name>
    <dbReference type="NCBI Taxonomy" id="660520"/>
    <lineage>
        <taxon>Archaea</taxon>
        <taxon>Methanobacteriati</taxon>
        <taxon>Methanobacteriota</taxon>
        <taxon>Stenosarchaea group</taxon>
        <taxon>Halobacteria</taxon>
        <taxon>Halobacteriales</taxon>
        <taxon>Haloferacaceae</taxon>
    </lineage>
</organism>
<keyword evidence="3" id="KW-1185">Reference proteome</keyword>
<sequence length="60" mass="6098">MTENVGVLLATGLVGALVVTAIGLALLGANPGMAGKVFTPLFVMAVFVALAIHFYNAVRP</sequence>
<dbReference type="RefSeq" id="WP_139246708.1">
    <property type="nucleotide sequence ID" value="NZ_FODV01000015.1"/>
</dbReference>
<evidence type="ECO:0000256" key="1">
    <source>
        <dbReference type="SAM" id="Phobius"/>
    </source>
</evidence>
<keyword evidence="1" id="KW-0812">Transmembrane</keyword>
<reference evidence="3" key="1">
    <citation type="submission" date="2016-10" db="EMBL/GenBank/DDBJ databases">
        <authorList>
            <person name="Varghese N."/>
            <person name="Submissions S."/>
        </authorList>
    </citation>
    <scope>NUCLEOTIDE SEQUENCE [LARGE SCALE GENOMIC DNA]</scope>
    <source>
        <strain evidence="3">CGMCC 1.10121</strain>
    </source>
</reference>
<feature type="transmembrane region" description="Helical" evidence="1">
    <location>
        <begin position="41"/>
        <end position="58"/>
    </location>
</feature>
<dbReference type="AlphaFoldDB" id="A0A1H8V8T6"/>